<protein>
    <recommendedName>
        <fullName evidence="13">Ig-like domain-containing protein</fullName>
    </recommendedName>
</protein>
<evidence type="ECO:0000256" key="7">
    <source>
        <dbReference type="ARBA" id="ARBA00023157"/>
    </source>
</evidence>
<feature type="signal peptide" evidence="12">
    <location>
        <begin position="1"/>
        <end position="20"/>
    </location>
</feature>
<comment type="subcellular location">
    <subcellularLocation>
        <location evidence="1">Cell membrane</location>
        <topology evidence="1">Single-pass type I membrane protein</topology>
    </subcellularLocation>
</comment>
<sequence length="147" mass="16686">MIIGCCFICVLAVLINKVSLDVTVEADNGGSVVLPCSSAEHDLKLQDIDVFWRDKDSEIIYNLIKGTDNLESQDPRYKNRAQSFPDEYKRGNFSIKLINLTHADAGDFNCYITPSNEQESVHLIIKETTAKNENQSTEEEKEYQKHN</sequence>
<proteinExistence type="predicted"/>
<keyword evidence="3" id="KW-0812">Transmembrane</keyword>
<organism evidence="14 15">
    <name type="scientific">Onychostoma macrolepis</name>
    <dbReference type="NCBI Taxonomy" id="369639"/>
    <lineage>
        <taxon>Eukaryota</taxon>
        <taxon>Metazoa</taxon>
        <taxon>Chordata</taxon>
        <taxon>Craniata</taxon>
        <taxon>Vertebrata</taxon>
        <taxon>Euteleostomi</taxon>
        <taxon>Actinopterygii</taxon>
        <taxon>Neopterygii</taxon>
        <taxon>Teleostei</taxon>
        <taxon>Ostariophysi</taxon>
        <taxon>Cypriniformes</taxon>
        <taxon>Cyprinidae</taxon>
        <taxon>Acrossocheilinae</taxon>
        <taxon>Onychostoma</taxon>
    </lineage>
</organism>
<evidence type="ECO:0000256" key="2">
    <source>
        <dbReference type="ARBA" id="ARBA00022475"/>
    </source>
</evidence>
<dbReference type="Pfam" id="PF07686">
    <property type="entry name" value="V-set"/>
    <property type="match status" value="1"/>
</dbReference>
<dbReference type="InterPro" id="IPR003599">
    <property type="entry name" value="Ig_sub"/>
</dbReference>
<dbReference type="GO" id="GO:0071222">
    <property type="term" value="P:cellular response to lipopolysaccharide"/>
    <property type="evidence" value="ECO:0007669"/>
    <property type="project" value="TreeGrafter"/>
</dbReference>
<feature type="domain" description="Ig-like" evidence="13">
    <location>
        <begin position="29"/>
        <end position="122"/>
    </location>
</feature>
<keyword evidence="2" id="KW-1003">Cell membrane</keyword>
<gene>
    <name evidence="14" type="ORF">G5714_021864</name>
</gene>
<evidence type="ECO:0000256" key="8">
    <source>
        <dbReference type="ARBA" id="ARBA00023170"/>
    </source>
</evidence>
<reference evidence="14 15" key="1">
    <citation type="submission" date="2020-04" db="EMBL/GenBank/DDBJ databases">
        <title>Chromosome-level genome assembly of a cyprinid fish Onychostoma macrolepis by integration of Nanopore Sequencing, Bionano and Hi-C technology.</title>
        <authorList>
            <person name="Wang D."/>
        </authorList>
    </citation>
    <scope>NUCLEOTIDE SEQUENCE [LARGE SCALE GENOMIC DNA]</scope>
    <source>
        <strain evidence="14">SWU-2019</strain>
        <tissue evidence="14">Muscle</tissue>
    </source>
</reference>
<dbReference type="SUPFAM" id="SSF48726">
    <property type="entry name" value="Immunoglobulin"/>
    <property type="match status" value="1"/>
</dbReference>
<evidence type="ECO:0000256" key="9">
    <source>
        <dbReference type="ARBA" id="ARBA00023180"/>
    </source>
</evidence>
<evidence type="ECO:0000313" key="15">
    <source>
        <dbReference type="Proteomes" id="UP000579812"/>
    </source>
</evidence>
<dbReference type="GO" id="GO:0006955">
    <property type="term" value="P:immune response"/>
    <property type="evidence" value="ECO:0007669"/>
    <property type="project" value="TreeGrafter"/>
</dbReference>
<dbReference type="SMART" id="SM00409">
    <property type="entry name" value="IG"/>
    <property type="match status" value="1"/>
</dbReference>
<dbReference type="InterPro" id="IPR036179">
    <property type="entry name" value="Ig-like_dom_sf"/>
</dbReference>
<dbReference type="PANTHER" id="PTHR25466">
    <property type="entry name" value="T-LYMPHOCYTE ACTIVATION ANTIGEN"/>
    <property type="match status" value="1"/>
</dbReference>
<dbReference type="Proteomes" id="UP000579812">
    <property type="component" value="Unassembled WGS sequence"/>
</dbReference>
<dbReference type="GO" id="GO:0007166">
    <property type="term" value="P:cell surface receptor signaling pathway"/>
    <property type="evidence" value="ECO:0007669"/>
    <property type="project" value="TreeGrafter"/>
</dbReference>
<dbReference type="InterPro" id="IPR013783">
    <property type="entry name" value="Ig-like_fold"/>
</dbReference>
<comment type="caution">
    <text evidence="14">The sequence shown here is derived from an EMBL/GenBank/DDBJ whole genome shotgun (WGS) entry which is preliminary data.</text>
</comment>
<keyword evidence="4 12" id="KW-0732">Signal</keyword>
<dbReference type="GO" id="GO:0042130">
    <property type="term" value="P:negative regulation of T cell proliferation"/>
    <property type="evidence" value="ECO:0007669"/>
    <property type="project" value="TreeGrafter"/>
</dbReference>
<dbReference type="InterPro" id="IPR051713">
    <property type="entry name" value="T-cell_Activation_Regulation"/>
</dbReference>
<dbReference type="InterPro" id="IPR013106">
    <property type="entry name" value="Ig_V-set"/>
</dbReference>
<evidence type="ECO:0000256" key="3">
    <source>
        <dbReference type="ARBA" id="ARBA00022692"/>
    </source>
</evidence>
<keyword evidence="8" id="KW-0675">Receptor</keyword>
<dbReference type="EMBL" id="JAAMOB010000022">
    <property type="protein sequence ID" value="KAF4097856.1"/>
    <property type="molecule type" value="Genomic_DNA"/>
</dbReference>
<dbReference type="FunFam" id="2.60.40.10:FF:000142">
    <property type="entry name" value="V-set domain-containing T-cell activation inhibitor 1"/>
    <property type="match status" value="1"/>
</dbReference>
<keyword evidence="9" id="KW-0325">Glycoprotein</keyword>
<evidence type="ECO:0000256" key="12">
    <source>
        <dbReference type="SAM" id="SignalP"/>
    </source>
</evidence>
<keyword evidence="6" id="KW-0472">Membrane</keyword>
<evidence type="ECO:0000256" key="6">
    <source>
        <dbReference type="ARBA" id="ARBA00023136"/>
    </source>
</evidence>
<feature type="region of interest" description="Disordered" evidence="11">
    <location>
        <begin position="128"/>
        <end position="147"/>
    </location>
</feature>
<dbReference type="InterPro" id="IPR007110">
    <property type="entry name" value="Ig-like_dom"/>
</dbReference>
<feature type="chain" id="PRO_5029886065" description="Ig-like domain-containing protein" evidence="12">
    <location>
        <begin position="21"/>
        <end position="147"/>
    </location>
</feature>
<dbReference type="AlphaFoldDB" id="A0A7J6BSB4"/>
<evidence type="ECO:0000256" key="11">
    <source>
        <dbReference type="SAM" id="MobiDB-lite"/>
    </source>
</evidence>
<evidence type="ECO:0000256" key="1">
    <source>
        <dbReference type="ARBA" id="ARBA00004251"/>
    </source>
</evidence>
<evidence type="ECO:0000256" key="10">
    <source>
        <dbReference type="ARBA" id="ARBA00023319"/>
    </source>
</evidence>
<keyword evidence="15" id="KW-1185">Reference proteome</keyword>
<dbReference type="PANTHER" id="PTHR25466:SF14">
    <property type="entry name" value="BUTYROPHILIN SUBFAMILY 2 MEMBER A2-LIKE-RELATED"/>
    <property type="match status" value="1"/>
</dbReference>
<dbReference type="Gene3D" id="2.60.40.10">
    <property type="entry name" value="Immunoglobulins"/>
    <property type="match status" value="1"/>
</dbReference>
<dbReference type="GO" id="GO:0009897">
    <property type="term" value="C:external side of plasma membrane"/>
    <property type="evidence" value="ECO:0007669"/>
    <property type="project" value="TreeGrafter"/>
</dbReference>
<dbReference type="GO" id="GO:0031295">
    <property type="term" value="P:T cell costimulation"/>
    <property type="evidence" value="ECO:0007669"/>
    <property type="project" value="TreeGrafter"/>
</dbReference>
<keyword evidence="5" id="KW-1133">Transmembrane helix</keyword>
<evidence type="ECO:0000256" key="4">
    <source>
        <dbReference type="ARBA" id="ARBA00022729"/>
    </source>
</evidence>
<evidence type="ECO:0000313" key="14">
    <source>
        <dbReference type="EMBL" id="KAF4097856.1"/>
    </source>
</evidence>
<accession>A0A7J6BSB4</accession>
<dbReference type="GO" id="GO:0042102">
    <property type="term" value="P:positive regulation of T cell proliferation"/>
    <property type="evidence" value="ECO:0007669"/>
    <property type="project" value="TreeGrafter"/>
</dbReference>
<keyword evidence="7" id="KW-1015">Disulfide bond</keyword>
<name>A0A7J6BSB4_9TELE</name>
<dbReference type="PROSITE" id="PS50835">
    <property type="entry name" value="IG_LIKE"/>
    <property type="match status" value="1"/>
</dbReference>
<evidence type="ECO:0000256" key="5">
    <source>
        <dbReference type="ARBA" id="ARBA00022989"/>
    </source>
</evidence>
<evidence type="ECO:0000259" key="13">
    <source>
        <dbReference type="PROSITE" id="PS50835"/>
    </source>
</evidence>
<keyword evidence="10" id="KW-0393">Immunoglobulin domain</keyword>